<feature type="region of interest" description="Disordered" evidence="1">
    <location>
        <begin position="1"/>
        <end position="111"/>
    </location>
</feature>
<evidence type="ECO:0000256" key="1">
    <source>
        <dbReference type="SAM" id="MobiDB-lite"/>
    </source>
</evidence>
<comment type="caution">
    <text evidence="2">The sequence shown here is derived from an EMBL/GenBank/DDBJ whole genome shotgun (WGS) entry which is preliminary data.</text>
</comment>
<gene>
    <name evidence="2" type="ORF">PCOR1329_LOCUS35918</name>
</gene>
<feature type="compositionally biased region" description="Low complexity" evidence="1">
    <location>
        <begin position="87"/>
        <end position="100"/>
    </location>
</feature>
<protein>
    <recommendedName>
        <fullName evidence="4">PH domain-containing protein</fullName>
    </recommendedName>
</protein>
<sequence>MCPAGRKESGADPHLGPRLIQRPRLPVLPLATGPVPAMVGRDGPAKLFTSGQGALRGAVDNGGSPAHESRPRDPSHPAAPMSPQHPPAAVAPEAPGARTPAPRPAKPAEALGLRLRNVTTTQGRRRRVTLGQLRGSTGALREGPLWDLSAESGGCCAWPLAHQREAFYAVKGSWMLKFRRSSDGARCVGAPIPLDGARVRAVGDTEFEVTNRHAKEDFLGKGISGSASGTFVHSVCVLLEARSREARDGWVTALCAQVARLRERQERRALLSRRDGPERQVSDRTVATAAAIDGLASRLFVEFEEDEEFAALGLGWPDLVSAVPWGPCLY</sequence>
<dbReference type="Proteomes" id="UP001189429">
    <property type="component" value="Unassembled WGS sequence"/>
</dbReference>
<feature type="compositionally biased region" description="Basic and acidic residues" evidence="1">
    <location>
        <begin position="1"/>
        <end position="11"/>
    </location>
</feature>
<evidence type="ECO:0008006" key="4">
    <source>
        <dbReference type="Google" id="ProtNLM"/>
    </source>
</evidence>
<evidence type="ECO:0000313" key="2">
    <source>
        <dbReference type="EMBL" id="CAK0840468.1"/>
    </source>
</evidence>
<dbReference type="EMBL" id="CAUYUJ010014382">
    <property type="protein sequence ID" value="CAK0840468.1"/>
    <property type="molecule type" value="Genomic_DNA"/>
</dbReference>
<organism evidence="2 3">
    <name type="scientific">Prorocentrum cordatum</name>
    <dbReference type="NCBI Taxonomy" id="2364126"/>
    <lineage>
        <taxon>Eukaryota</taxon>
        <taxon>Sar</taxon>
        <taxon>Alveolata</taxon>
        <taxon>Dinophyceae</taxon>
        <taxon>Prorocentrales</taxon>
        <taxon>Prorocentraceae</taxon>
        <taxon>Prorocentrum</taxon>
    </lineage>
</organism>
<name>A0ABN9T5Y7_9DINO</name>
<evidence type="ECO:0000313" key="3">
    <source>
        <dbReference type="Proteomes" id="UP001189429"/>
    </source>
</evidence>
<keyword evidence="3" id="KW-1185">Reference proteome</keyword>
<accession>A0ABN9T5Y7</accession>
<proteinExistence type="predicted"/>
<reference evidence="2" key="1">
    <citation type="submission" date="2023-10" db="EMBL/GenBank/DDBJ databases">
        <authorList>
            <person name="Chen Y."/>
            <person name="Shah S."/>
            <person name="Dougan E. K."/>
            <person name="Thang M."/>
            <person name="Chan C."/>
        </authorList>
    </citation>
    <scope>NUCLEOTIDE SEQUENCE [LARGE SCALE GENOMIC DNA]</scope>
</reference>